<protein>
    <submittedName>
        <fullName evidence="2">Uncharacterized protein</fullName>
    </submittedName>
</protein>
<evidence type="ECO:0000313" key="2">
    <source>
        <dbReference type="EMBL" id="GLX82340.1"/>
    </source>
</evidence>
<keyword evidence="1" id="KW-1133">Transmembrane helix</keyword>
<keyword evidence="1" id="KW-0472">Membrane</keyword>
<evidence type="ECO:0000313" key="3">
    <source>
        <dbReference type="Proteomes" id="UP001157133"/>
    </source>
</evidence>
<keyword evidence="1" id="KW-0812">Transmembrane</keyword>
<keyword evidence="3" id="KW-1185">Reference proteome</keyword>
<sequence>MPMPVEQRKSIKQYVSYLLLVTTILLLFPLIAMQFTTQVQWALNDFIVMAVMIFCLGSGYIGLAYYLPKKKWLFLCLTVLLFLWIWAELAVGVFTDLGT</sequence>
<dbReference type="Proteomes" id="UP001157133">
    <property type="component" value="Unassembled WGS sequence"/>
</dbReference>
<dbReference type="EMBL" id="BSSU01000008">
    <property type="protein sequence ID" value="GLX82340.1"/>
    <property type="molecule type" value="Genomic_DNA"/>
</dbReference>
<proteinExistence type="predicted"/>
<feature type="transmembrane region" description="Helical" evidence="1">
    <location>
        <begin position="47"/>
        <end position="67"/>
    </location>
</feature>
<comment type="caution">
    <text evidence="2">The sequence shown here is derived from an EMBL/GenBank/DDBJ whole genome shotgun (WGS) entry which is preliminary data.</text>
</comment>
<organism evidence="2 3">
    <name type="scientific">Thalassotalea eurytherma</name>
    <dbReference type="NCBI Taxonomy" id="1144278"/>
    <lineage>
        <taxon>Bacteria</taxon>
        <taxon>Pseudomonadati</taxon>
        <taxon>Pseudomonadota</taxon>
        <taxon>Gammaproteobacteria</taxon>
        <taxon>Alteromonadales</taxon>
        <taxon>Colwelliaceae</taxon>
        <taxon>Thalassotalea</taxon>
    </lineage>
</organism>
<feature type="transmembrane region" description="Helical" evidence="1">
    <location>
        <begin position="72"/>
        <end position="94"/>
    </location>
</feature>
<evidence type="ECO:0000256" key="1">
    <source>
        <dbReference type="SAM" id="Phobius"/>
    </source>
</evidence>
<feature type="transmembrane region" description="Helical" evidence="1">
    <location>
        <begin position="14"/>
        <end position="35"/>
    </location>
</feature>
<name>A0ABQ6H595_9GAMM</name>
<dbReference type="RefSeq" id="WP_284207700.1">
    <property type="nucleotide sequence ID" value="NZ_BSSU01000008.1"/>
</dbReference>
<reference evidence="2 3" key="1">
    <citation type="submission" date="2023-03" db="EMBL/GenBank/DDBJ databases">
        <title>Draft genome sequence of Thalassotalea eurytherma JCM 18482T.</title>
        <authorList>
            <person name="Sawabe T."/>
        </authorList>
    </citation>
    <scope>NUCLEOTIDE SEQUENCE [LARGE SCALE GENOMIC DNA]</scope>
    <source>
        <strain evidence="2 3">JCM 18482</strain>
    </source>
</reference>
<accession>A0ABQ6H595</accession>
<gene>
    <name evidence="2" type="ORF">theurythT_17920</name>
</gene>